<feature type="compositionally biased region" description="Polar residues" evidence="2">
    <location>
        <begin position="284"/>
        <end position="300"/>
    </location>
</feature>
<feature type="zinc finger region" description="C3H1-type" evidence="1">
    <location>
        <begin position="252"/>
        <end position="275"/>
    </location>
</feature>
<dbReference type="PANTHER" id="PTHR46156:SF1">
    <property type="entry name" value="ZINC FINGER CCCH DOMAIN-CONTAINING PROTEIN 3"/>
    <property type="match status" value="1"/>
</dbReference>
<evidence type="ECO:0000313" key="5">
    <source>
        <dbReference type="Proteomes" id="UP000624244"/>
    </source>
</evidence>
<name>A0A8H5ZIJ6_COCSA</name>
<dbReference type="InterPro" id="IPR000571">
    <property type="entry name" value="Znf_CCCH"/>
</dbReference>
<feature type="domain" description="C3H1-type" evidence="3">
    <location>
        <begin position="168"/>
        <end position="196"/>
    </location>
</feature>
<comment type="caution">
    <text evidence="4">The sequence shown here is derived from an EMBL/GenBank/DDBJ whole genome shotgun (WGS) entry which is preliminary data.</text>
</comment>
<accession>A0A8H5ZIJ6</accession>
<dbReference type="Proteomes" id="UP000624244">
    <property type="component" value="Unassembled WGS sequence"/>
</dbReference>
<sequence>MAPPGPPPYTHEQITAMTSQEERIRAYAELKSYIARLKKEKEERENAQTRGYSANPYHNAFHRKRGGYGHGFANRSYHPYQRSITHKPIDATKSREASDSESPSKQPLNTTAPTNDHSTDLQNLCRTFTSAGISTKRHFRQLSFFFLFASNTSTGVCSRHGCPYIHDPDRQAVCKRWFYKDACPMGEQCSLSHKASPHNAPTCLHFQAGRCANDGCRFAHIRTNPAALNCEAFGSLGYCEKGDKCAELHAHECPSFANTGTCRYGDECRLGHVRRASRMRKTTRLSSPAGSPSSNTPNRSRTPEDMVTIKDNLEQIIPKASVDHEPRQFTQQADFVPFDANQFSF</sequence>
<keyword evidence="1" id="KW-0479">Metal-binding</keyword>
<dbReference type="GO" id="GO:0005634">
    <property type="term" value="C:nucleus"/>
    <property type="evidence" value="ECO:0007669"/>
    <property type="project" value="TreeGrafter"/>
</dbReference>
<feature type="domain" description="C3H1-type" evidence="3">
    <location>
        <begin position="252"/>
        <end position="275"/>
    </location>
</feature>
<organism evidence="4 5">
    <name type="scientific">Cochliobolus sativus</name>
    <name type="common">Common root rot and spot blotch fungus</name>
    <name type="synonym">Bipolaris sorokiniana</name>
    <dbReference type="NCBI Taxonomy" id="45130"/>
    <lineage>
        <taxon>Eukaryota</taxon>
        <taxon>Fungi</taxon>
        <taxon>Dikarya</taxon>
        <taxon>Ascomycota</taxon>
        <taxon>Pezizomycotina</taxon>
        <taxon>Dothideomycetes</taxon>
        <taxon>Pleosporomycetidae</taxon>
        <taxon>Pleosporales</taxon>
        <taxon>Pleosporineae</taxon>
        <taxon>Pleosporaceae</taxon>
        <taxon>Bipolaris</taxon>
    </lineage>
</organism>
<feature type="compositionally biased region" description="Polar residues" evidence="2">
    <location>
        <begin position="100"/>
        <end position="118"/>
    </location>
</feature>
<evidence type="ECO:0000256" key="2">
    <source>
        <dbReference type="SAM" id="MobiDB-lite"/>
    </source>
</evidence>
<gene>
    <name evidence="4" type="ORF">GGP41_005258</name>
</gene>
<proteinExistence type="predicted"/>
<dbReference type="AlphaFoldDB" id="A0A8H5ZIJ6"/>
<dbReference type="SMART" id="SM00356">
    <property type="entry name" value="ZnF_C3H1"/>
    <property type="match status" value="3"/>
</dbReference>
<evidence type="ECO:0000259" key="3">
    <source>
        <dbReference type="PROSITE" id="PS50103"/>
    </source>
</evidence>
<evidence type="ECO:0000256" key="1">
    <source>
        <dbReference type="PROSITE-ProRule" id="PRU00723"/>
    </source>
</evidence>
<feature type="zinc finger region" description="C3H1-type" evidence="1">
    <location>
        <begin position="197"/>
        <end position="223"/>
    </location>
</feature>
<dbReference type="PROSITE" id="PS50103">
    <property type="entry name" value="ZF_C3H1"/>
    <property type="match status" value="3"/>
</dbReference>
<dbReference type="Gene3D" id="4.10.1000.10">
    <property type="entry name" value="Zinc finger, CCCH-type"/>
    <property type="match status" value="2"/>
</dbReference>
<feature type="region of interest" description="Disordered" evidence="2">
    <location>
        <begin position="279"/>
        <end position="304"/>
    </location>
</feature>
<keyword evidence="1" id="KW-0862">Zinc</keyword>
<feature type="zinc finger region" description="C3H1-type" evidence="1">
    <location>
        <begin position="168"/>
        <end position="196"/>
    </location>
</feature>
<dbReference type="GO" id="GO:0008270">
    <property type="term" value="F:zinc ion binding"/>
    <property type="evidence" value="ECO:0007669"/>
    <property type="project" value="UniProtKB-KW"/>
</dbReference>
<keyword evidence="1" id="KW-0863">Zinc-finger</keyword>
<feature type="domain" description="C3H1-type" evidence="3">
    <location>
        <begin position="197"/>
        <end position="223"/>
    </location>
</feature>
<feature type="compositionally biased region" description="Basic and acidic residues" evidence="2">
    <location>
        <begin position="87"/>
        <end position="98"/>
    </location>
</feature>
<dbReference type="PANTHER" id="PTHR46156">
    <property type="entry name" value="CCCH ZINGC FINGER"/>
    <property type="match status" value="1"/>
</dbReference>
<dbReference type="Pfam" id="PF00642">
    <property type="entry name" value="zf-CCCH"/>
    <property type="match status" value="1"/>
</dbReference>
<reference evidence="4" key="1">
    <citation type="submission" date="2019-11" db="EMBL/GenBank/DDBJ databases">
        <title>Bipolaris sorokiniana Genome sequencing.</title>
        <authorList>
            <person name="Wang H."/>
        </authorList>
    </citation>
    <scope>NUCLEOTIDE SEQUENCE</scope>
</reference>
<evidence type="ECO:0000313" key="4">
    <source>
        <dbReference type="EMBL" id="KAF5849835.1"/>
    </source>
</evidence>
<dbReference type="EMBL" id="WNKQ01000008">
    <property type="protein sequence ID" value="KAF5849835.1"/>
    <property type="molecule type" value="Genomic_DNA"/>
</dbReference>
<protein>
    <recommendedName>
        <fullName evidence="3">C3H1-type domain-containing protein</fullName>
    </recommendedName>
</protein>
<feature type="region of interest" description="Disordered" evidence="2">
    <location>
        <begin position="80"/>
        <end position="118"/>
    </location>
</feature>